<accession>A0ABV1ZRV3</accession>
<feature type="compositionally biased region" description="Basic and acidic residues" evidence="1">
    <location>
        <begin position="432"/>
        <end position="443"/>
    </location>
</feature>
<feature type="region of interest" description="Disordered" evidence="1">
    <location>
        <begin position="484"/>
        <end position="538"/>
    </location>
</feature>
<gene>
    <name evidence="2" type="ORF">ABUK86_08675</name>
</gene>
<dbReference type="EMBL" id="JBEQNB010000004">
    <property type="protein sequence ID" value="MES0833846.1"/>
    <property type="molecule type" value="Genomic_DNA"/>
</dbReference>
<evidence type="ECO:0000256" key="1">
    <source>
        <dbReference type="SAM" id="MobiDB-lite"/>
    </source>
</evidence>
<feature type="compositionally biased region" description="Basic and acidic residues" evidence="1">
    <location>
        <begin position="456"/>
        <end position="472"/>
    </location>
</feature>
<keyword evidence="3" id="KW-1185">Reference proteome</keyword>
<feature type="region of interest" description="Disordered" evidence="1">
    <location>
        <begin position="418"/>
        <end position="472"/>
    </location>
</feature>
<organism evidence="2 3">
    <name type="scientific">Nocardiopsis tropica</name>
    <dbReference type="NCBI Taxonomy" id="109330"/>
    <lineage>
        <taxon>Bacteria</taxon>
        <taxon>Bacillati</taxon>
        <taxon>Actinomycetota</taxon>
        <taxon>Actinomycetes</taxon>
        <taxon>Streptosporangiales</taxon>
        <taxon>Nocardiopsidaceae</taxon>
        <taxon>Nocardiopsis</taxon>
    </lineage>
</organism>
<comment type="caution">
    <text evidence="2">The sequence shown here is derived from an EMBL/GenBank/DDBJ whole genome shotgun (WGS) entry which is preliminary data.</text>
</comment>
<sequence>MSPKRPKGQISGKKADELRRNRARLAELLASSGAGSGGGGDADIREALFLAAIGSSVGPGGISNSGALARGSLYHFLRKRSRQSRGEQFFAEEHVGYSPGVAMGGLGLIRRADARLVADVLGADVQRVREVQRNTVLQDVDAVLRADYRTGRIEQALRAGMRGQGPDPDTPPEHLWRRGLDETLDTGRMNPRELALHWLSAANSNEPGAREAQERFFAELAEKHPQLAESMERHMLRDPNHTGSTASSRIDANSVMAGASPQADGRPLETMEEYWAKAVPWFKDSRADLNKLRDDAESLSAAVLDGRVPVTVLADVRAGAAANKSLPGFGEDHDRNLEKARARVSGGAADAFPQGDALLDTLDRARGYPVNSLPDRAGSVAAGNAVKADLRAHDATRALGPALVLGDSRLPVTSAQLGRARDENGGAVLRPDGVRDLGARDGEGIAPGRGPGARGSEARAAEQGERREKRTELARTRAQAALYRRGEAARAAAGDSPRGLPAQRAQRERAVGRLTAVHEGQRRRRSTTTAHTRTARAR</sequence>
<dbReference type="RefSeq" id="WP_352983154.1">
    <property type="nucleotide sequence ID" value="NZ_JBEQNA010000005.1"/>
</dbReference>
<dbReference type="Proteomes" id="UP001432401">
    <property type="component" value="Unassembled WGS sequence"/>
</dbReference>
<proteinExistence type="predicted"/>
<name>A0ABV1ZRV3_9ACTN</name>
<protein>
    <submittedName>
        <fullName evidence="2">Uncharacterized protein</fullName>
    </submittedName>
</protein>
<evidence type="ECO:0000313" key="2">
    <source>
        <dbReference type="EMBL" id="MES0833846.1"/>
    </source>
</evidence>
<reference evidence="2 3" key="1">
    <citation type="submission" date="2024-06" db="EMBL/GenBank/DDBJ databases">
        <authorList>
            <person name="Bataeva Y.V."/>
            <person name="Grigorian L.N."/>
            <person name="Solomentsev V.I."/>
        </authorList>
    </citation>
    <scope>NUCLEOTIDE SEQUENCE [LARGE SCALE GENOMIC DNA]</scope>
    <source>
        <strain evidence="3">SCPM-O-B-12605 (RCAM04882)</strain>
    </source>
</reference>
<evidence type="ECO:0000313" key="3">
    <source>
        <dbReference type="Proteomes" id="UP001432401"/>
    </source>
</evidence>